<reference evidence="1" key="1">
    <citation type="submission" date="2021-02" db="EMBL/GenBank/DDBJ databases">
        <authorList>
            <consortium name="DOE Joint Genome Institute"/>
            <person name="Ahrendt S."/>
            <person name="Looney B.P."/>
            <person name="Miyauchi S."/>
            <person name="Morin E."/>
            <person name="Drula E."/>
            <person name="Courty P.E."/>
            <person name="Chicoki N."/>
            <person name="Fauchery L."/>
            <person name="Kohler A."/>
            <person name="Kuo A."/>
            <person name="Labutti K."/>
            <person name="Pangilinan J."/>
            <person name="Lipzen A."/>
            <person name="Riley R."/>
            <person name="Andreopoulos W."/>
            <person name="He G."/>
            <person name="Johnson J."/>
            <person name="Barry K.W."/>
            <person name="Grigoriev I.V."/>
            <person name="Nagy L."/>
            <person name="Hibbett D."/>
            <person name="Henrissat B."/>
            <person name="Matheny P.B."/>
            <person name="Labbe J."/>
            <person name="Martin F."/>
        </authorList>
    </citation>
    <scope>NUCLEOTIDE SEQUENCE</scope>
    <source>
        <strain evidence="1">FP105234-sp</strain>
    </source>
</reference>
<reference evidence="1" key="2">
    <citation type="journal article" date="2022" name="New Phytol.">
        <title>Evolutionary transition to the ectomycorrhizal habit in the genomes of a hyperdiverse lineage of mushroom-forming fungi.</title>
        <authorList>
            <person name="Looney B."/>
            <person name="Miyauchi S."/>
            <person name="Morin E."/>
            <person name="Drula E."/>
            <person name="Courty P.E."/>
            <person name="Kohler A."/>
            <person name="Kuo A."/>
            <person name="LaButti K."/>
            <person name="Pangilinan J."/>
            <person name="Lipzen A."/>
            <person name="Riley R."/>
            <person name="Andreopoulos W."/>
            <person name="He G."/>
            <person name="Johnson J."/>
            <person name="Nolan M."/>
            <person name="Tritt A."/>
            <person name="Barry K.W."/>
            <person name="Grigoriev I.V."/>
            <person name="Nagy L.G."/>
            <person name="Hibbett D."/>
            <person name="Henrissat B."/>
            <person name="Matheny P.B."/>
            <person name="Labbe J."/>
            <person name="Martin F.M."/>
        </authorList>
    </citation>
    <scope>NUCLEOTIDE SEQUENCE</scope>
    <source>
        <strain evidence="1">FP105234-sp</strain>
    </source>
</reference>
<proteinExistence type="predicted"/>
<gene>
    <name evidence="1" type="ORF">FA95DRAFT_1505989</name>
</gene>
<accession>A0ACB8R2E2</accession>
<name>A0ACB8R2E2_9AGAM</name>
<sequence>MERNSPNDPILIEKGPILDKACSRICKPCLDILQKGKIPSQALANGNWIGQVPPQLQGLSFTEKMLIARVCRNGCVIKVQASGQYKMVANAVMYGMPMPRIYSVLPPRADELDDVMAFVYIGPTRPTTREHRRTPFLV</sequence>
<organism evidence="1 2">
    <name type="scientific">Auriscalpium vulgare</name>
    <dbReference type="NCBI Taxonomy" id="40419"/>
    <lineage>
        <taxon>Eukaryota</taxon>
        <taxon>Fungi</taxon>
        <taxon>Dikarya</taxon>
        <taxon>Basidiomycota</taxon>
        <taxon>Agaricomycotina</taxon>
        <taxon>Agaricomycetes</taxon>
        <taxon>Russulales</taxon>
        <taxon>Auriscalpiaceae</taxon>
        <taxon>Auriscalpium</taxon>
    </lineage>
</organism>
<protein>
    <submittedName>
        <fullName evidence="1">Uncharacterized protein</fullName>
    </submittedName>
</protein>
<comment type="caution">
    <text evidence="1">The sequence shown here is derived from an EMBL/GenBank/DDBJ whole genome shotgun (WGS) entry which is preliminary data.</text>
</comment>
<feature type="non-terminal residue" evidence="1">
    <location>
        <position position="138"/>
    </location>
</feature>
<keyword evidence="2" id="KW-1185">Reference proteome</keyword>
<evidence type="ECO:0000313" key="2">
    <source>
        <dbReference type="Proteomes" id="UP000814033"/>
    </source>
</evidence>
<dbReference type="Proteomes" id="UP000814033">
    <property type="component" value="Unassembled WGS sequence"/>
</dbReference>
<evidence type="ECO:0000313" key="1">
    <source>
        <dbReference type="EMBL" id="KAI0038188.1"/>
    </source>
</evidence>
<dbReference type="EMBL" id="MU276568">
    <property type="protein sequence ID" value="KAI0038188.1"/>
    <property type="molecule type" value="Genomic_DNA"/>
</dbReference>